<protein>
    <submittedName>
        <fullName evidence="1">SAM-dependent methyltransferase</fullName>
    </submittedName>
</protein>
<dbReference type="PIRSF" id="PIRSF017393">
    <property type="entry name" value="MTase_SAV2177"/>
    <property type="match status" value="1"/>
</dbReference>
<accession>A0ABP7VK49</accession>
<keyword evidence="2" id="KW-1185">Reference proteome</keyword>
<dbReference type="GO" id="GO:0032259">
    <property type="term" value="P:methylation"/>
    <property type="evidence" value="ECO:0007669"/>
    <property type="project" value="UniProtKB-KW"/>
</dbReference>
<organism evidence="1 2">
    <name type="scientific">Actinomadura miaoliensis</name>
    <dbReference type="NCBI Taxonomy" id="430685"/>
    <lineage>
        <taxon>Bacteria</taxon>
        <taxon>Bacillati</taxon>
        <taxon>Actinomycetota</taxon>
        <taxon>Actinomycetes</taxon>
        <taxon>Streptosporangiales</taxon>
        <taxon>Thermomonosporaceae</taxon>
        <taxon>Actinomadura</taxon>
    </lineage>
</organism>
<comment type="caution">
    <text evidence="1">The sequence shown here is derived from an EMBL/GenBank/DDBJ whole genome shotgun (WGS) entry which is preliminary data.</text>
</comment>
<dbReference type="EMBL" id="BAAAZG010000015">
    <property type="protein sequence ID" value="GAA4069066.1"/>
    <property type="molecule type" value="Genomic_DNA"/>
</dbReference>
<reference evidence="2" key="1">
    <citation type="journal article" date="2019" name="Int. J. Syst. Evol. Microbiol.">
        <title>The Global Catalogue of Microorganisms (GCM) 10K type strain sequencing project: providing services to taxonomists for standard genome sequencing and annotation.</title>
        <authorList>
            <consortium name="The Broad Institute Genomics Platform"/>
            <consortium name="The Broad Institute Genome Sequencing Center for Infectious Disease"/>
            <person name="Wu L."/>
            <person name="Ma J."/>
        </authorList>
    </citation>
    <scope>NUCLEOTIDE SEQUENCE [LARGE SCALE GENOMIC DNA]</scope>
    <source>
        <strain evidence="2">JCM 16702</strain>
    </source>
</reference>
<gene>
    <name evidence="1" type="ORF">GCM10022214_25130</name>
</gene>
<dbReference type="InterPro" id="IPR006764">
    <property type="entry name" value="SAM_dep_MeTrfase_SAV2177_type"/>
</dbReference>
<dbReference type="InterPro" id="IPR029063">
    <property type="entry name" value="SAM-dependent_MTases_sf"/>
</dbReference>
<name>A0ABP7VK49_9ACTN</name>
<evidence type="ECO:0000313" key="2">
    <source>
        <dbReference type="Proteomes" id="UP001500683"/>
    </source>
</evidence>
<keyword evidence="1" id="KW-0489">Methyltransferase</keyword>
<dbReference type="SUPFAM" id="SSF53335">
    <property type="entry name" value="S-adenosyl-L-methionine-dependent methyltransferases"/>
    <property type="match status" value="1"/>
</dbReference>
<keyword evidence="1" id="KW-0808">Transferase</keyword>
<evidence type="ECO:0000313" key="1">
    <source>
        <dbReference type="EMBL" id="GAA4069066.1"/>
    </source>
</evidence>
<dbReference type="GO" id="GO:0008168">
    <property type="term" value="F:methyltransferase activity"/>
    <property type="evidence" value="ECO:0007669"/>
    <property type="project" value="UniProtKB-KW"/>
</dbReference>
<dbReference type="Pfam" id="PF04672">
    <property type="entry name" value="Methyltransf_19"/>
    <property type="match status" value="1"/>
</dbReference>
<dbReference type="Gene3D" id="3.40.50.150">
    <property type="entry name" value="Vaccinia Virus protein VP39"/>
    <property type="match status" value="1"/>
</dbReference>
<dbReference type="Proteomes" id="UP001500683">
    <property type="component" value="Unassembled WGS sequence"/>
</dbReference>
<proteinExistence type="predicted"/>
<dbReference type="CDD" id="cd02440">
    <property type="entry name" value="AdoMet_MTases"/>
    <property type="match status" value="1"/>
</dbReference>
<sequence>MYDYLLGGKDNYAADREAVREVVSRAPDTPFMARENRAFLRRAVRFLAASGIRQFVDIGSGLPTQGNVHEIAHQVAPDSRVVYVDIDPVVLTHGRALLAGRPGVAVIQGDARRPDDIMDDPELRKLVDVDRPVAVLMFAVLHFIDDADDPQGIAASLRAAMAPGSYLAISHVTDDFDTGGRVRDAAAAYDSATSQITLRGRTDVLRMFGDFELVEPGLTTLSRWRPDPNATLPPDADRQWCYAGVGRKPG</sequence>